<evidence type="ECO:0000313" key="2">
    <source>
        <dbReference type="EMBL" id="KAK88582.1"/>
    </source>
</evidence>
<sequence>MAIAREFLPPSSVTRQRQFSGTAEMPMPSANRQVAGMPRAGRNMTAPGDPGVLAAEDDVLPSAVRRNGDDA</sequence>
<organism evidence="2 3">
    <name type="scientific">Bordetella holmesii CDC-H585-BH</name>
    <dbReference type="NCBI Taxonomy" id="1331206"/>
    <lineage>
        <taxon>Bacteria</taxon>
        <taxon>Pseudomonadati</taxon>
        <taxon>Pseudomonadota</taxon>
        <taxon>Betaproteobacteria</taxon>
        <taxon>Burkholderiales</taxon>
        <taxon>Alcaligenaceae</taxon>
        <taxon>Bordetella</taxon>
    </lineage>
</organism>
<feature type="compositionally biased region" description="Polar residues" evidence="1">
    <location>
        <begin position="11"/>
        <end position="21"/>
    </location>
</feature>
<gene>
    <name evidence="2" type="ORF">L497_3713</name>
</gene>
<dbReference type="AlphaFoldDB" id="A0A158M1D9"/>
<protein>
    <submittedName>
        <fullName evidence="2">Putative N-acetyltransferase YedL</fullName>
    </submittedName>
</protein>
<dbReference type="GeneID" id="93121185"/>
<name>A0A158M1D9_9BORD</name>
<dbReference type="RefSeq" id="WP_005018635.1">
    <property type="nucleotide sequence ID" value="NZ_JFZZ01000114.1"/>
</dbReference>
<evidence type="ECO:0000256" key="1">
    <source>
        <dbReference type="SAM" id="MobiDB-lite"/>
    </source>
</evidence>
<dbReference type="STRING" id="35814.BBB42_03085"/>
<feature type="region of interest" description="Disordered" evidence="1">
    <location>
        <begin position="1"/>
        <end position="71"/>
    </location>
</feature>
<accession>A0A158M1D9</accession>
<reference evidence="2 3" key="1">
    <citation type="submission" date="2014-03" db="EMBL/GenBank/DDBJ databases">
        <title>Genome sequence of Bordetella holmseii.</title>
        <authorList>
            <person name="Harvill E."/>
            <person name="Goodfield L.L."/>
            <person name="Ivanov Y."/>
            <person name="Meyer J.A."/>
            <person name="Newth C."/>
            <person name="Cassiday P."/>
            <person name="Tondella M.L."/>
            <person name="Liao P."/>
            <person name="Zimmerman J."/>
            <person name="Meert K."/>
            <person name="Wessel D."/>
            <person name="Berger J."/>
            <person name="Dean J.M."/>
            <person name="Holubkov R."/>
            <person name="Burr J."/>
            <person name="Liu T."/>
            <person name="Brinkac L.M."/>
            <person name="Sanka R."/>
            <person name="Kim M."/>
            <person name="Losada L."/>
        </authorList>
    </citation>
    <scope>NUCLEOTIDE SEQUENCE [LARGE SCALE GENOMIC DNA]</scope>
    <source>
        <strain evidence="2 3">CDC-H585-BH</strain>
    </source>
</reference>
<evidence type="ECO:0000313" key="3">
    <source>
        <dbReference type="Proteomes" id="UP000026682"/>
    </source>
</evidence>
<dbReference type="PATRIC" id="fig|1331206.3.peg.2818"/>
<keyword evidence="2" id="KW-0808">Transferase</keyword>
<dbReference type="GO" id="GO:0016740">
    <property type="term" value="F:transferase activity"/>
    <property type="evidence" value="ECO:0007669"/>
    <property type="project" value="UniProtKB-KW"/>
</dbReference>
<dbReference type="Proteomes" id="UP000026682">
    <property type="component" value="Unassembled WGS sequence"/>
</dbReference>
<proteinExistence type="predicted"/>
<dbReference type="EMBL" id="JFZZ01000114">
    <property type="protein sequence ID" value="KAK88582.1"/>
    <property type="molecule type" value="Genomic_DNA"/>
</dbReference>
<comment type="caution">
    <text evidence="2">The sequence shown here is derived from an EMBL/GenBank/DDBJ whole genome shotgun (WGS) entry which is preliminary data.</text>
</comment>